<dbReference type="InterPro" id="IPR036770">
    <property type="entry name" value="Ankyrin_rpt-contain_sf"/>
</dbReference>
<feature type="compositionally biased region" description="Basic and acidic residues" evidence="3">
    <location>
        <begin position="30"/>
        <end position="39"/>
    </location>
</feature>
<feature type="compositionally biased region" description="Polar residues" evidence="3">
    <location>
        <begin position="97"/>
        <end position="110"/>
    </location>
</feature>
<feature type="region of interest" description="Disordered" evidence="3">
    <location>
        <begin position="83"/>
        <end position="110"/>
    </location>
</feature>
<organism evidence="4 5">
    <name type="scientific">Chelydra serpentina</name>
    <name type="common">Snapping turtle</name>
    <name type="synonym">Testudo serpentina</name>
    <dbReference type="NCBI Taxonomy" id="8475"/>
    <lineage>
        <taxon>Eukaryota</taxon>
        <taxon>Metazoa</taxon>
        <taxon>Chordata</taxon>
        <taxon>Craniata</taxon>
        <taxon>Vertebrata</taxon>
        <taxon>Euteleostomi</taxon>
        <taxon>Archelosauria</taxon>
        <taxon>Testudinata</taxon>
        <taxon>Testudines</taxon>
        <taxon>Cryptodira</taxon>
        <taxon>Durocryptodira</taxon>
        <taxon>Americhelydia</taxon>
        <taxon>Chelydroidea</taxon>
        <taxon>Chelydridae</taxon>
        <taxon>Chelydra</taxon>
    </lineage>
</organism>
<evidence type="ECO:0000256" key="2">
    <source>
        <dbReference type="ARBA" id="ARBA00023043"/>
    </source>
</evidence>
<dbReference type="Gene3D" id="1.25.40.20">
    <property type="entry name" value="Ankyrin repeat-containing domain"/>
    <property type="match status" value="1"/>
</dbReference>
<feature type="compositionally biased region" description="Low complexity" evidence="3">
    <location>
        <begin position="18"/>
        <end position="29"/>
    </location>
</feature>
<dbReference type="InterPro" id="IPR051226">
    <property type="entry name" value="PP1_Regulatory_Subunit"/>
</dbReference>
<dbReference type="PANTHER" id="PTHR24179">
    <property type="entry name" value="PROTEIN PHOSPHATASE 1 REGULATORY SUBUNIT 12"/>
    <property type="match status" value="1"/>
</dbReference>
<proteinExistence type="predicted"/>
<accession>A0A8T1RVI9</accession>
<dbReference type="Proteomes" id="UP000765507">
    <property type="component" value="Unassembled WGS sequence"/>
</dbReference>
<feature type="compositionally biased region" description="Low complexity" evidence="3">
    <location>
        <begin position="83"/>
        <end position="94"/>
    </location>
</feature>
<reference evidence="4 5" key="1">
    <citation type="journal article" date="2020" name="G3 (Bethesda)">
        <title>Draft Genome of the Common Snapping Turtle, Chelydra serpentina, a Model for Phenotypic Plasticity in Reptiles.</title>
        <authorList>
            <person name="Das D."/>
            <person name="Singh S.K."/>
            <person name="Bierstedt J."/>
            <person name="Erickson A."/>
            <person name="Galli G.L.J."/>
            <person name="Crossley D.A. 2nd"/>
            <person name="Rhen T."/>
        </authorList>
    </citation>
    <scope>NUCLEOTIDE SEQUENCE [LARGE SCALE GENOMIC DNA]</scope>
    <source>
        <strain evidence="4">KW</strain>
    </source>
</reference>
<evidence type="ECO:0000313" key="4">
    <source>
        <dbReference type="EMBL" id="KAG6920567.1"/>
    </source>
</evidence>
<protein>
    <submittedName>
        <fullName evidence="4">Protein phosphatase 1 regulatory subunit 12C</fullName>
    </submittedName>
</protein>
<dbReference type="GO" id="GO:0004857">
    <property type="term" value="F:enzyme inhibitor activity"/>
    <property type="evidence" value="ECO:0007669"/>
    <property type="project" value="TreeGrafter"/>
</dbReference>
<keyword evidence="2" id="KW-0040">ANK repeat</keyword>
<evidence type="ECO:0000256" key="1">
    <source>
        <dbReference type="ARBA" id="ARBA00022737"/>
    </source>
</evidence>
<dbReference type="PANTHER" id="PTHR24179:SF27">
    <property type="entry name" value="PROTEIN PHOSPHATASE 1 REGULATORY SUBUNIT 12C"/>
    <property type="match status" value="1"/>
</dbReference>
<dbReference type="EMBL" id="JAHGAV010005533">
    <property type="protein sequence ID" value="KAG6920567.1"/>
    <property type="molecule type" value="Genomic_DNA"/>
</dbReference>
<sequence length="110" mass="11423">GSRQREGAGYGSRRGRAGKMAADGGAAAAARERRREQLRQWEAAPAPPGPPRPPRARAVRFERAAEFLAACAGGELGEARAMLRGGPGGERPLPSLVNGTNADGISALHQ</sequence>
<name>A0A8T1RVI9_CHESE</name>
<evidence type="ECO:0000313" key="5">
    <source>
        <dbReference type="Proteomes" id="UP000765507"/>
    </source>
</evidence>
<feature type="region of interest" description="Disordered" evidence="3">
    <location>
        <begin position="1"/>
        <end position="56"/>
    </location>
</feature>
<dbReference type="AlphaFoldDB" id="A0A8T1RVI9"/>
<evidence type="ECO:0000256" key="3">
    <source>
        <dbReference type="SAM" id="MobiDB-lite"/>
    </source>
</evidence>
<comment type="caution">
    <text evidence="4">The sequence shown here is derived from an EMBL/GenBank/DDBJ whole genome shotgun (WGS) entry which is preliminary data.</text>
</comment>
<keyword evidence="1" id="KW-0677">Repeat</keyword>
<dbReference type="GO" id="GO:0005737">
    <property type="term" value="C:cytoplasm"/>
    <property type="evidence" value="ECO:0007669"/>
    <property type="project" value="TreeGrafter"/>
</dbReference>
<dbReference type="GO" id="GO:0019208">
    <property type="term" value="F:phosphatase regulator activity"/>
    <property type="evidence" value="ECO:0007669"/>
    <property type="project" value="TreeGrafter"/>
</dbReference>
<gene>
    <name evidence="4" type="primary">PPP1R12C</name>
    <name evidence="4" type="ORF">G0U57_016798</name>
</gene>
<keyword evidence="5" id="KW-1185">Reference proteome</keyword>
<feature type="non-terminal residue" evidence="4">
    <location>
        <position position="110"/>
    </location>
</feature>
<feature type="non-terminal residue" evidence="4">
    <location>
        <position position="1"/>
    </location>
</feature>